<evidence type="ECO:0000256" key="1">
    <source>
        <dbReference type="ARBA" id="ARBA00004496"/>
    </source>
</evidence>
<dbReference type="Gene3D" id="3.90.190.10">
    <property type="entry name" value="Protein tyrosine phosphatase superfamily"/>
    <property type="match status" value="1"/>
</dbReference>
<keyword evidence="2" id="KW-0963">Cytoplasm</keyword>
<dbReference type="GO" id="GO:0016791">
    <property type="term" value="F:phosphatase activity"/>
    <property type="evidence" value="ECO:0007669"/>
    <property type="project" value="InterPro"/>
</dbReference>
<accession>A0A507E190</accession>
<sequence length="225" mass="26611">MDQTIEEEEVVFPCDNFTMVCKSVYRSSFPKRKNFSFLKKLKLKSILTLILEEYPEQNQKFLNENNIKLFQFGVAGNKDLMDIPEQAMYEALSVILDKRNLPRCLVGCIRKIQHWSYTSIFEEYRRFSHPKSRTMDQQFIELFELRNVVADPRYLPDWPEIQWKEGMIATMLFDGGLKGMQELMPADSREVNDVSNSRKEQFTDVHDFVKHVQKVYLEMNQNSVA</sequence>
<evidence type="ECO:0000313" key="5">
    <source>
        <dbReference type="Proteomes" id="UP000320333"/>
    </source>
</evidence>
<dbReference type="InterPro" id="IPR004861">
    <property type="entry name" value="Siw14-like"/>
</dbReference>
<comment type="caution">
    <text evidence="4">The sequence shown here is derived from an EMBL/GenBank/DDBJ whole genome shotgun (WGS) entry which is preliminary data.</text>
</comment>
<dbReference type="FunFam" id="3.90.190.10:FF:000035">
    <property type="entry name" value="Tyrosine phosphatase, putative"/>
    <property type="match status" value="1"/>
</dbReference>
<comment type="subcellular location">
    <subcellularLocation>
        <location evidence="1">Cytoplasm</location>
    </subcellularLocation>
</comment>
<dbReference type="PANTHER" id="PTHR31126:SF48">
    <property type="entry name" value="INOSITOL PHOSPHATASE SIW14"/>
    <property type="match status" value="1"/>
</dbReference>
<dbReference type="PANTHER" id="PTHR31126">
    <property type="entry name" value="TYROSINE-PROTEIN PHOSPHATASE"/>
    <property type="match status" value="1"/>
</dbReference>
<dbReference type="SUPFAM" id="SSF52799">
    <property type="entry name" value="(Phosphotyrosine protein) phosphatases II"/>
    <property type="match status" value="1"/>
</dbReference>
<dbReference type="GO" id="GO:0052840">
    <property type="term" value="F:inositol diphosphate tetrakisphosphate diphosphatase activity"/>
    <property type="evidence" value="ECO:0007669"/>
    <property type="project" value="TreeGrafter"/>
</dbReference>
<proteinExistence type="predicted"/>
<dbReference type="PRINTS" id="PR01911">
    <property type="entry name" value="PFDSPHPHTASE"/>
</dbReference>
<gene>
    <name evidence="4" type="ORF">CcCBS67573_g09241</name>
</gene>
<dbReference type="EMBL" id="QEAP01000765">
    <property type="protein sequence ID" value="TPX57541.1"/>
    <property type="molecule type" value="Genomic_DNA"/>
</dbReference>
<evidence type="ECO:0000313" key="4">
    <source>
        <dbReference type="EMBL" id="TPX57541.1"/>
    </source>
</evidence>
<protein>
    <submittedName>
        <fullName evidence="4">Uncharacterized protein</fullName>
    </submittedName>
</protein>
<dbReference type="OrthoDB" id="6375174at2759"/>
<dbReference type="InterPro" id="IPR020428">
    <property type="entry name" value="PFA-DSPs"/>
</dbReference>
<dbReference type="InterPro" id="IPR029021">
    <property type="entry name" value="Prot-tyrosine_phosphatase-like"/>
</dbReference>
<organism evidence="4 5">
    <name type="scientific">Chytriomyces confervae</name>
    <dbReference type="NCBI Taxonomy" id="246404"/>
    <lineage>
        <taxon>Eukaryota</taxon>
        <taxon>Fungi</taxon>
        <taxon>Fungi incertae sedis</taxon>
        <taxon>Chytridiomycota</taxon>
        <taxon>Chytridiomycota incertae sedis</taxon>
        <taxon>Chytridiomycetes</taxon>
        <taxon>Chytridiales</taxon>
        <taxon>Chytriomycetaceae</taxon>
        <taxon>Chytriomyces</taxon>
    </lineage>
</organism>
<dbReference type="Pfam" id="PF03162">
    <property type="entry name" value="Y_phosphatase2"/>
    <property type="match status" value="1"/>
</dbReference>
<dbReference type="GO" id="GO:0005737">
    <property type="term" value="C:cytoplasm"/>
    <property type="evidence" value="ECO:0007669"/>
    <property type="project" value="UniProtKB-SubCell"/>
</dbReference>
<dbReference type="AlphaFoldDB" id="A0A507E190"/>
<keyword evidence="3" id="KW-0378">Hydrolase</keyword>
<reference evidence="4 5" key="1">
    <citation type="journal article" date="2019" name="Sci. Rep.">
        <title>Comparative genomics of chytrid fungi reveal insights into the obligate biotrophic and pathogenic lifestyle of Synchytrium endobioticum.</title>
        <authorList>
            <person name="van de Vossenberg B.T.L.H."/>
            <person name="Warris S."/>
            <person name="Nguyen H.D.T."/>
            <person name="van Gent-Pelzer M.P.E."/>
            <person name="Joly D.L."/>
            <person name="van de Geest H.C."/>
            <person name="Bonants P.J.M."/>
            <person name="Smith D.S."/>
            <person name="Levesque C.A."/>
            <person name="van der Lee T.A.J."/>
        </authorList>
    </citation>
    <scope>NUCLEOTIDE SEQUENCE [LARGE SCALE GENOMIC DNA]</scope>
    <source>
        <strain evidence="4 5">CBS 675.73</strain>
    </source>
</reference>
<evidence type="ECO:0000256" key="3">
    <source>
        <dbReference type="ARBA" id="ARBA00022801"/>
    </source>
</evidence>
<dbReference type="Proteomes" id="UP000320333">
    <property type="component" value="Unassembled WGS sequence"/>
</dbReference>
<name>A0A507E190_9FUNG</name>
<keyword evidence="5" id="KW-1185">Reference proteome</keyword>
<evidence type="ECO:0000256" key="2">
    <source>
        <dbReference type="ARBA" id="ARBA00022490"/>
    </source>
</evidence>
<dbReference type="STRING" id="246404.A0A507E190"/>